<evidence type="ECO:0000313" key="2">
    <source>
        <dbReference type="Proteomes" id="UP001143856"/>
    </source>
</evidence>
<organism evidence="1 2">
    <name type="scientific">Xylaria curta</name>
    <dbReference type="NCBI Taxonomy" id="42375"/>
    <lineage>
        <taxon>Eukaryota</taxon>
        <taxon>Fungi</taxon>
        <taxon>Dikarya</taxon>
        <taxon>Ascomycota</taxon>
        <taxon>Pezizomycotina</taxon>
        <taxon>Sordariomycetes</taxon>
        <taxon>Xylariomycetidae</taxon>
        <taxon>Xylariales</taxon>
        <taxon>Xylariaceae</taxon>
        <taxon>Xylaria</taxon>
    </lineage>
</organism>
<evidence type="ECO:0000313" key="1">
    <source>
        <dbReference type="EMBL" id="KAJ2987702.1"/>
    </source>
</evidence>
<reference evidence="1" key="1">
    <citation type="submission" date="2022-10" db="EMBL/GenBank/DDBJ databases">
        <title>Genome Sequence of Xylaria curta.</title>
        <authorList>
            <person name="Buettner E."/>
        </authorList>
    </citation>
    <scope>NUCLEOTIDE SEQUENCE</scope>
    <source>
        <strain evidence="1">Babe10</strain>
    </source>
</reference>
<comment type="caution">
    <text evidence="1">The sequence shown here is derived from an EMBL/GenBank/DDBJ whole genome shotgun (WGS) entry which is preliminary data.</text>
</comment>
<protein>
    <submittedName>
        <fullName evidence="1">Uncharacterized protein</fullName>
    </submittedName>
</protein>
<proteinExistence type="predicted"/>
<keyword evidence="2" id="KW-1185">Reference proteome</keyword>
<gene>
    <name evidence="1" type="ORF">NUW58_g4359</name>
</gene>
<sequence length="118" mass="12295">MPALPDLLLPELGLMGVRLDGGRLAADPARGLMTNIPGVYAIGDANADNVTNVPHAMFSGKRAAVFLHVALARQETAALLASNGTALNGRDLDFEPRAVWKAMNGGAGDILDAGEFEQ</sequence>
<name>A0ACC1P7M0_9PEZI</name>
<dbReference type="Proteomes" id="UP001143856">
    <property type="component" value="Unassembled WGS sequence"/>
</dbReference>
<accession>A0ACC1P7M0</accession>
<dbReference type="EMBL" id="JAPDGR010000751">
    <property type="protein sequence ID" value="KAJ2987702.1"/>
    <property type="molecule type" value="Genomic_DNA"/>
</dbReference>